<dbReference type="OrthoDB" id="9800966at2"/>
<evidence type="ECO:0000256" key="1">
    <source>
        <dbReference type="ARBA" id="ARBA00023015"/>
    </source>
</evidence>
<dbReference type="Proteomes" id="UP000183180">
    <property type="component" value="Unassembled WGS sequence"/>
</dbReference>
<evidence type="ECO:0000256" key="2">
    <source>
        <dbReference type="ARBA" id="ARBA00023125"/>
    </source>
</evidence>
<keyword evidence="1" id="KW-0805">Transcription regulation</keyword>
<dbReference type="PANTHER" id="PTHR33204">
    <property type="entry name" value="TRANSCRIPTIONAL REGULATOR, MARR FAMILY"/>
    <property type="match status" value="1"/>
</dbReference>
<feature type="domain" description="HTH hxlR-type" evidence="4">
    <location>
        <begin position="14"/>
        <end position="114"/>
    </location>
</feature>
<dbReference type="PANTHER" id="PTHR33204:SF37">
    <property type="entry name" value="HTH-TYPE TRANSCRIPTIONAL REGULATOR YODB"/>
    <property type="match status" value="1"/>
</dbReference>
<dbReference type="Gene3D" id="1.10.10.10">
    <property type="entry name" value="Winged helix-like DNA-binding domain superfamily/Winged helix DNA-binding domain"/>
    <property type="match status" value="1"/>
</dbReference>
<evidence type="ECO:0000313" key="6">
    <source>
        <dbReference type="Proteomes" id="UP000183180"/>
    </source>
</evidence>
<dbReference type="GO" id="GO:0003677">
    <property type="term" value="F:DNA binding"/>
    <property type="evidence" value="ECO:0007669"/>
    <property type="project" value="UniProtKB-KW"/>
</dbReference>
<organism evidence="5 6">
    <name type="scientific">Gordonia westfalica</name>
    <dbReference type="NCBI Taxonomy" id="158898"/>
    <lineage>
        <taxon>Bacteria</taxon>
        <taxon>Bacillati</taxon>
        <taxon>Actinomycetota</taxon>
        <taxon>Actinomycetes</taxon>
        <taxon>Mycobacteriales</taxon>
        <taxon>Gordoniaceae</taxon>
        <taxon>Gordonia</taxon>
    </lineage>
</organism>
<dbReference type="InterPro" id="IPR036390">
    <property type="entry name" value="WH_DNA-bd_sf"/>
</dbReference>
<sequence length="116" mass="12397">MSEISASGHEPRTCDDALRRAFGFLGKRWNGILIATLMNGPAGFAELRCAIGGISDSMLSNRLSELAEANLVERLVDPGPPVSVSYRLTESGHALMPSLTALTAWAWENLPPSATD</sequence>
<dbReference type="AlphaFoldDB" id="A0A1H2H6M0"/>
<name>A0A1H2H6M0_9ACTN</name>
<keyword evidence="3" id="KW-0804">Transcription</keyword>
<accession>A0A1H2H6M0</accession>
<dbReference type="EMBL" id="FNLM01000034">
    <property type="protein sequence ID" value="SDU27208.1"/>
    <property type="molecule type" value="Genomic_DNA"/>
</dbReference>
<evidence type="ECO:0000313" key="5">
    <source>
        <dbReference type="EMBL" id="SDU27208.1"/>
    </source>
</evidence>
<reference evidence="5 6" key="1">
    <citation type="submission" date="2016-10" db="EMBL/GenBank/DDBJ databases">
        <authorList>
            <person name="de Groot N.N."/>
        </authorList>
    </citation>
    <scope>NUCLEOTIDE SEQUENCE [LARGE SCALE GENOMIC DNA]</scope>
    <source>
        <strain evidence="5 6">DSM 44215</strain>
    </source>
</reference>
<dbReference type="Pfam" id="PF01638">
    <property type="entry name" value="HxlR"/>
    <property type="match status" value="1"/>
</dbReference>
<dbReference type="PROSITE" id="PS51118">
    <property type="entry name" value="HTH_HXLR"/>
    <property type="match status" value="1"/>
</dbReference>
<dbReference type="InterPro" id="IPR002577">
    <property type="entry name" value="HTH_HxlR"/>
</dbReference>
<proteinExistence type="predicted"/>
<dbReference type="SUPFAM" id="SSF46785">
    <property type="entry name" value="Winged helix' DNA-binding domain"/>
    <property type="match status" value="1"/>
</dbReference>
<dbReference type="STRING" id="158898.SAMN04488548_134288"/>
<protein>
    <submittedName>
        <fullName evidence="5">DNA-binding transcriptional regulator, HxlR family</fullName>
    </submittedName>
</protein>
<evidence type="ECO:0000259" key="4">
    <source>
        <dbReference type="PROSITE" id="PS51118"/>
    </source>
</evidence>
<dbReference type="InterPro" id="IPR036388">
    <property type="entry name" value="WH-like_DNA-bd_sf"/>
</dbReference>
<dbReference type="RefSeq" id="WP_074852733.1">
    <property type="nucleotide sequence ID" value="NZ_FNLM01000034.1"/>
</dbReference>
<gene>
    <name evidence="5" type="ORF">SAMN04488548_134288</name>
</gene>
<keyword evidence="2 5" id="KW-0238">DNA-binding</keyword>
<evidence type="ECO:0000256" key="3">
    <source>
        <dbReference type="ARBA" id="ARBA00023163"/>
    </source>
</evidence>